<dbReference type="AlphaFoldDB" id="A0A835IE19"/>
<name>A0A835IE19_9MAGN</name>
<evidence type="ECO:0000313" key="2">
    <source>
        <dbReference type="Proteomes" id="UP000631114"/>
    </source>
</evidence>
<gene>
    <name evidence="1" type="ORF">IFM89_028577</name>
</gene>
<organism evidence="1 2">
    <name type="scientific">Coptis chinensis</name>
    <dbReference type="NCBI Taxonomy" id="261450"/>
    <lineage>
        <taxon>Eukaryota</taxon>
        <taxon>Viridiplantae</taxon>
        <taxon>Streptophyta</taxon>
        <taxon>Embryophyta</taxon>
        <taxon>Tracheophyta</taxon>
        <taxon>Spermatophyta</taxon>
        <taxon>Magnoliopsida</taxon>
        <taxon>Ranunculales</taxon>
        <taxon>Ranunculaceae</taxon>
        <taxon>Coptidoideae</taxon>
        <taxon>Coptis</taxon>
    </lineage>
</organism>
<keyword evidence="2" id="KW-1185">Reference proteome</keyword>
<evidence type="ECO:0000313" key="1">
    <source>
        <dbReference type="EMBL" id="KAF9616111.1"/>
    </source>
</evidence>
<accession>A0A835IE19</accession>
<sequence>MDDGPVKKKPDMDKQRNIQAIKAGLPNKPCLCADDPNMFHLMSLQEDSDFMDVTSMGRVKMLKFMRTVIETVTGVRLVDF</sequence>
<protein>
    <submittedName>
        <fullName evidence="1">Uncharacterized protein</fullName>
    </submittedName>
</protein>
<reference evidence="1 2" key="1">
    <citation type="submission" date="2020-10" db="EMBL/GenBank/DDBJ databases">
        <title>The Coptis chinensis genome and diversification of protoberbering-type alkaloids.</title>
        <authorList>
            <person name="Wang B."/>
            <person name="Shu S."/>
            <person name="Song C."/>
            <person name="Liu Y."/>
        </authorList>
    </citation>
    <scope>NUCLEOTIDE SEQUENCE [LARGE SCALE GENOMIC DNA]</scope>
    <source>
        <strain evidence="1">HL-2020</strain>
        <tissue evidence="1">Leaf</tissue>
    </source>
</reference>
<comment type="caution">
    <text evidence="1">The sequence shown here is derived from an EMBL/GenBank/DDBJ whole genome shotgun (WGS) entry which is preliminary data.</text>
</comment>
<proteinExistence type="predicted"/>
<dbReference type="Proteomes" id="UP000631114">
    <property type="component" value="Unassembled WGS sequence"/>
</dbReference>
<dbReference type="EMBL" id="JADFTS010000003">
    <property type="protein sequence ID" value="KAF9616111.1"/>
    <property type="molecule type" value="Genomic_DNA"/>
</dbReference>